<reference evidence="10" key="3">
    <citation type="submission" date="2015-06" db="UniProtKB">
        <authorList>
            <consortium name="EnsemblMetazoa"/>
        </authorList>
    </citation>
    <scope>IDENTIFICATION</scope>
</reference>
<dbReference type="EnsemblMetazoa" id="CapteT113639">
    <property type="protein sequence ID" value="CapteP113639"/>
    <property type="gene ID" value="CapteG113639"/>
</dbReference>
<dbReference type="OMA" id="RAHHCPV"/>
<proteinExistence type="inferred from homology"/>
<keyword evidence="2 7" id="KW-0808">Transferase</keyword>
<dbReference type="PANTHER" id="PTHR12246">
    <property type="entry name" value="PALMITOYLTRANSFERASE ZDHHC16"/>
    <property type="match status" value="1"/>
</dbReference>
<dbReference type="Pfam" id="PF01529">
    <property type="entry name" value="DHHC"/>
    <property type="match status" value="1"/>
</dbReference>
<dbReference type="InterPro" id="IPR001594">
    <property type="entry name" value="Palmitoyltrfase_DHHC"/>
</dbReference>
<evidence type="ECO:0000259" key="8">
    <source>
        <dbReference type="Pfam" id="PF01529"/>
    </source>
</evidence>
<dbReference type="EMBL" id="AMQN01004239">
    <property type="status" value="NOT_ANNOTATED_CDS"/>
    <property type="molecule type" value="Genomic_DNA"/>
</dbReference>
<gene>
    <name evidence="9" type="ORF">CAPTEDRAFT_113639</name>
</gene>
<feature type="domain" description="Palmitoyltransferase DHHC" evidence="8">
    <location>
        <begin position="14"/>
        <end position="154"/>
    </location>
</feature>
<dbReference type="InterPro" id="IPR039859">
    <property type="entry name" value="PFA4/ZDH16/20/ERF2-like"/>
</dbReference>
<evidence type="ECO:0000313" key="10">
    <source>
        <dbReference type="EnsemblMetazoa" id="CapteP113639"/>
    </source>
</evidence>
<sequence>MGDFATLQSLQQPDTWRYCTSCIGYQPLRSHHCRQCDVCVLKRDHHCWFSGCCVGHANQRFYCCMIVNVWLAAIYANCFHLDFLSHVMGGLGFSTWLCVILPHVAALTGFLSLNQFFVAVISFLALFSLIMLTWLLCIQLAQLRHGQTKYERLKGYITYDLGFIGNARYMLGSRWFLAWLLPWLPSPLPGDGISFPRSAKAQ</sequence>
<evidence type="ECO:0000256" key="3">
    <source>
        <dbReference type="ARBA" id="ARBA00022692"/>
    </source>
</evidence>
<dbReference type="GO" id="GO:0019706">
    <property type="term" value="F:protein-cysteine S-palmitoyltransferase activity"/>
    <property type="evidence" value="ECO:0007669"/>
    <property type="project" value="UniProtKB-EC"/>
</dbReference>
<evidence type="ECO:0000256" key="7">
    <source>
        <dbReference type="RuleBase" id="RU079119"/>
    </source>
</evidence>
<evidence type="ECO:0000256" key="6">
    <source>
        <dbReference type="ARBA" id="ARBA00023315"/>
    </source>
</evidence>
<comment type="similarity">
    <text evidence="7">Belongs to the DHHC palmitoyltransferase family.</text>
</comment>
<evidence type="ECO:0000256" key="4">
    <source>
        <dbReference type="ARBA" id="ARBA00022989"/>
    </source>
</evidence>
<evidence type="ECO:0000256" key="1">
    <source>
        <dbReference type="ARBA" id="ARBA00004141"/>
    </source>
</evidence>
<protein>
    <recommendedName>
        <fullName evidence="7">Palmitoyltransferase</fullName>
        <ecNumber evidence="7">2.3.1.225</ecNumber>
    </recommendedName>
</protein>
<dbReference type="Proteomes" id="UP000014760">
    <property type="component" value="Unassembled WGS sequence"/>
</dbReference>
<comment type="domain">
    <text evidence="7">The DHHC domain is required for palmitoyltransferase activity.</text>
</comment>
<dbReference type="AlphaFoldDB" id="R7VKF5"/>
<feature type="transmembrane region" description="Helical" evidence="7">
    <location>
        <begin position="91"/>
        <end position="110"/>
    </location>
</feature>
<organism evidence="9">
    <name type="scientific">Capitella teleta</name>
    <name type="common">Polychaete worm</name>
    <dbReference type="NCBI Taxonomy" id="283909"/>
    <lineage>
        <taxon>Eukaryota</taxon>
        <taxon>Metazoa</taxon>
        <taxon>Spiralia</taxon>
        <taxon>Lophotrochozoa</taxon>
        <taxon>Annelida</taxon>
        <taxon>Polychaeta</taxon>
        <taxon>Sedentaria</taxon>
        <taxon>Scolecida</taxon>
        <taxon>Capitellidae</taxon>
        <taxon>Capitella</taxon>
    </lineage>
</organism>
<keyword evidence="4 7" id="KW-1133">Transmembrane helix</keyword>
<name>R7VKF5_CAPTE</name>
<accession>R7VKF5</accession>
<dbReference type="EMBL" id="KB292985">
    <property type="protein sequence ID" value="ELU16715.1"/>
    <property type="molecule type" value="Genomic_DNA"/>
</dbReference>
<keyword evidence="6 7" id="KW-0012">Acyltransferase</keyword>
<evidence type="ECO:0000313" key="11">
    <source>
        <dbReference type="Proteomes" id="UP000014760"/>
    </source>
</evidence>
<evidence type="ECO:0000313" key="9">
    <source>
        <dbReference type="EMBL" id="ELU16715.1"/>
    </source>
</evidence>
<dbReference type="OrthoDB" id="302728at2759"/>
<reference evidence="11" key="1">
    <citation type="submission" date="2012-12" db="EMBL/GenBank/DDBJ databases">
        <authorList>
            <person name="Hellsten U."/>
            <person name="Grimwood J."/>
            <person name="Chapman J.A."/>
            <person name="Shapiro H."/>
            <person name="Aerts A."/>
            <person name="Otillar R.P."/>
            <person name="Terry A.Y."/>
            <person name="Boore J.L."/>
            <person name="Simakov O."/>
            <person name="Marletaz F."/>
            <person name="Cho S.-J."/>
            <person name="Edsinger-Gonzales E."/>
            <person name="Havlak P."/>
            <person name="Kuo D.-H."/>
            <person name="Larsson T."/>
            <person name="Lv J."/>
            <person name="Arendt D."/>
            <person name="Savage R."/>
            <person name="Osoegawa K."/>
            <person name="de Jong P."/>
            <person name="Lindberg D.R."/>
            <person name="Seaver E.C."/>
            <person name="Weisblat D.A."/>
            <person name="Putnam N.H."/>
            <person name="Grigoriev I.V."/>
            <person name="Rokhsar D.S."/>
        </authorList>
    </citation>
    <scope>NUCLEOTIDE SEQUENCE</scope>
    <source>
        <strain evidence="11">I ESC-2004</strain>
    </source>
</reference>
<dbReference type="PROSITE" id="PS50216">
    <property type="entry name" value="DHHC"/>
    <property type="match status" value="1"/>
</dbReference>
<keyword evidence="11" id="KW-1185">Reference proteome</keyword>
<dbReference type="STRING" id="283909.R7VKF5"/>
<dbReference type="FunCoup" id="R7VKF5">
    <property type="interactions" value="765"/>
</dbReference>
<dbReference type="HOGENOM" id="CLU_027721_5_2_1"/>
<keyword evidence="3 7" id="KW-0812">Transmembrane</keyword>
<dbReference type="GO" id="GO:0016020">
    <property type="term" value="C:membrane"/>
    <property type="evidence" value="ECO:0007669"/>
    <property type="project" value="UniProtKB-SubCell"/>
</dbReference>
<evidence type="ECO:0000256" key="5">
    <source>
        <dbReference type="ARBA" id="ARBA00023136"/>
    </source>
</evidence>
<dbReference type="EC" id="2.3.1.225" evidence="7"/>
<comment type="subcellular location">
    <subcellularLocation>
        <location evidence="1">Membrane</location>
        <topology evidence="1">Multi-pass membrane protein</topology>
    </subcellularLocation>
</comment>
<feature type="transmembrane region" description="Helical" evidence="7">
    <location>
        <begin position="116"/>
        <end position="138"/>
    </location>
</feature>
<comment type="catalytic activity">
    <reaction evidence="7">
        <text>L-cysteinyl-[protein] + hexadecanoyl-CoA = S-hexadecanoyl-L-cysteinyl-[protein] + CoA</text>
        <dbReference type="Rhea" id="RHEA:36683"/>
        <dbReference type="Rhea" id="RHEA-COMP:10131"/>
        <dbReference type="Rhea" id="RHEA-COMP:11032"/>
        <dbReference type="ChEBI" id="CHEBI:29950"/>
        <dbReference type="ChEBI" id="CHEBI:57287"/>
        <dbReference type="ChEBI" id="CHEBI:57379"/>
        <dbReference type="ChEBI" id="CHEBI:74151"/>
        <dbReference type="EC" id="2.3.1.225"/>
    </reaction>
</comment>
<keyword evidence="5 7" id="KW-0472">Membrane</keyword>
<evidence type="ECO:0000256" key="2">
    <source>
        <dbReference type="ARBA" id="ARBA00022679"/>
    </source>
</evidence>
<reference evidence="9 11" key="2">
    <citation type="journal article" date="2013" name="Nature">
        <title>Insights into bilaterian evolution from three spiralian genomes.</title>
        <authorList>
            <person name="Simakov O."/>
            <person name="Marletaz F."/>
            <person name="Cho S.J."/>
            <person name="Edsinger-Gonzales E."/>
            <person name="Havlak P."/>
            <person name="Hellsten U."/>
            <person name="Kuo D.H."/>
            <person name="Larsson T."/>
            <person name="Lv J."/>
            <person name="Arendt D."/>
            <person name="Savage R."/>
            <person name="Osoegawa K."/>
            <person name="de Jong P."/>
            <person name="Grimwood J."/>
            <person name="Chapman J.A."/>
            <person name="Shapiro H."/>
            <person name="Aerts A."/>
            <person name="Otillar R.P."/>
            <person name="Terry A.Y."/>
            <person name="Boore J.L."/>
            <person name="Grigoriev I.V."/>
            <person name="Lindberg D.R."/>
            <person name="Seaver E.C."/>
            <person name="Weisblat D.A."/>
            <person name="Putnam N.H."/>
            <person name="Rokhsar D.S."/>
        </authorList>
    </citation>
    <scope>NUCLEOTIDE SEQUENCE</scope>
    <source>
        <strain evidence="9 11">I ESC-2004</strain>
    </source>
</reference>